<sequence length="302" mass="34129">MSSLPLNDKALLAGINWHMHFLNNGTFDSDLGWDSDLGSDFDSDSGRTVKPRDLFFNVNTIQKTVEKDTKACCPDAARRLMPTRREGRCSAYKMHPGFFAEKFHYDFTKILIDQQSFSRGGAHYIRPLGSMRYALDVLDKYGDNAWLGYVGRQSANGSIDGEWPVAYHGTTDPRAAEIVRSGGLDLGKGNRFTFGYGIYCTPDPKTALYYASPYEHNGKSYKLIVQARVDPSHREIVPKWRHKLLFPTLSSLPVLMVYYVQGSSTTIVVPKIARSIVSFLGFEMTTSLDINLSYYCYCYLMH</sequence>
<keyword evidence="1" id="KW-1185">Reference proteome</keyword>
<evidence type="ECO:0000313" key="2">
    <source>
        <dbReference type="WBParaSite" id="MBELARI_LOCUS3330"/>
    </source>
</evidence>
<dbReference type="Gene3D" id="3.90.175.10">
    <property type="entry name" value="Diphtheria Toxin, domain 1"/>
    <property type="match status" value="1"/>
</dbReference>
<accession>A0AAF3F8V2</accession>
<dbReference type="Proteomes" id="UP000887575">
    <property type="component" value="Unassembled WGS sequence"/>
</dbReference>
<evidence type="ECO:0000313" key="1">
    <source>
        <dbReference type="Proteomes" id="UP000887575"/>
    </source>
</evidence>
<dbReference type="PANTHER" id="PTHR36649">
    <property type="entry name" value="UBIQUITIN-LIKE DOMAIN-CONTAINING PROTEIN"/>
    <property type="match status" value="1"/>
</dbReference>
<dbReference type="WBParaSite" id="MBELARI_LOCUS3330">
    <property type="protein sequence ID" value="MBELARI_LOCUS3330"/>
    <property type="gene ID" value="MBELARI_LOCUS3330"/>
</dbReference>
<reference evidence="2" key="1">
    <citation type="submission" date="2024-02" db="UniProtKB">
        <authorList>
            <consortium name="WormBaseParasite"/>
        </authorList>
    </citation>
    <scope>IDENTIFICATION</scope>
</reference>
<name>A0AAF3F8V2_9BILA</name>
<dbReference type="AlphaFoldDB" id="A0AAF3F8V2"/>
<dbReference type="PANTHER" id="PTHR36649:SF28">
    <property type="entry name" value="UBIQUITIN-LIKE DOMAIN-CONTAINING PROTEIN"/>
    <property type="match status" value="1"/>
</dbReference>
<proteinExistence type="predicted"/>
<evidence type="ECO:0008006" key="3">
    <source>
        <dbReference type="Google" id="ProtNLM"/>
    </source>
</evidence>
<dbReference type="SUPFAM" id="SSF56399">
    <property type="entry name" value="ADP-ribosylation"/>
    <property type="match status" value="1"/>
</dbReference>
<protein>
    <recommendedName>
        <fullName evidence="3">PARP catalytic domain-containing protein</fullName>
    </recommendedName>
</protein>
<organism evidence="1 2">
    <name type="scientific">Mesorhabditis belari</name>
    <dbReference type="NCBI Taxonomy" id="2138241"/>
    <lineage>
        <taxon>Eukaryota</taxon>
        <taxon>Metazoa</taxon>
        <taxon>Ecdysozoa</taxon>
        <taxon>Nematoda</taxon>
        <taxon>Chromadorea</taxon>
        <taxon>Rhabditida</taxon>
        <taxon>Rhabditina</taxon>
        <taxon>Rhabditomorpha</taxon>
        <taxon>Rhabditoidea</taxon>
        <taxon>Rhabditidae</taxon>
        <taxon>Mesorhabditinae</taxon>
        <taxon>Mesorhabditis</taxon>
    </lineage>
</organism>